<reference evidence="1 2" key="1">
    <citation type="submission" date="2021-06" db="EMBL/GenBank/DDBJ databases">
        <authorList>
            <person name="Palmer J.M."/>
        </authorList>
    </citation>
    <scope>NUCLEOTIDE SEQUENCE [LARGE SCALE GENOMIC DNA]</scope>
    <source>
        <strain evidence="1 2">CL_MEX2019</strain>
        <tissue evidence="1">Muscle</tissue>
    </source>
</reference>
<comment type="caution">
    <text evidence="1">The sequence shown here is derived from an EMBL/GenBank/DDBJ whole genome shotgun (WGS) entry which is preliminary data.</text>
</comment>
<sequence>MFNFQKANDPMLIVYNPTLHNLPTNPYSALEGSHLFSLCNIIFLKESDLNNETFQNLKNKSYAASTAQSLLGSDYKSLPRSASVAFVKISSIKVVSVTAYQSLNHSLNHISVLSLPVR</sequence>
<evidence type="ECO:0000313" key="2">
    <source>
        <dbReference type="Proteomes" id="UP001352852"/>
    </source>
</evidence>
<gene>
    <name evidence="1" type="ORF">CHARACLAT_026283</name>
</gene>
<name>A0ABU7DUB0_9TELE</name>
<dbReference type="EMBL" id="JAHUTJ010035939">
    <property type="protein sequence ID" value="MED6278663.1"/>
    <property type="molecule type" value="Genomic_DNA"/>
</dbReference>
<dbReference type="Proteomes" id="UP001352852">
    <property type="component" value="Unassembled WGS sequence"/>
</dbReference>
<evidence type="ECO:0000313" key="1">
    <source>
        <dbReference type="EMBL" id="MED6278663.1"/>
    </source>
</evidence>
<organism evidence="1 2">
    <name type="scientific">Characodon lateralis</name>
    <dbReference type="NCBI Taxonomy" id="208331"/>
    <lineage>
        <taxon>Eukaryota</taxon>
        <taxon>Metazoa</taxon>
        <taxon>Chordata</taxon>
        <taxon>Craniata</taxon>
        <taxon>Vertebrata</taxon>
        <taxon>Euteleostomi</taxon>
        <taxon>Actinopterygii</taxon>
        <taxon>Neopterygii</taxon>
        <taxon>Teleostei</taxon>
        <taxon>Neoteleostei</taxon>
        <taxon>Acanthomorphata</taxon>
        <taxon>Ovalentaria</taxon>
        <taxon>Atherinomorphae</taxon>
        <taxon>Cyprinodontiformes</taxon>
        <taxon>Goodeidae</taxon>
        <taxon>Characodon</taxon>
    </lineage>
</organism>
<proteinExistence type="predicted"/>
<protein>
    <submittedName>
        <fullName evidence="1">Uncharacterized protein</fullName>
    </submittedName>
</protein>
<keyword evidence="2" id="KW-1185">Reference proteome</keyword>
<accession>A0ABU7DUB0</accession>